<accession>A0A563U2H4</accession>
<evidence type="ECO:0000256" key="1">
    <source>
        <dbReference type="SAM" id="Phobius"/>
    </source>
</evidence>
<feature type="transmembrane region" description="Helical" evidence="1">
    <location>
        <begin position="175"/>
        <end position="195"/>
    </location>
</feature>
<feature type="transmembrane region" description="Helical" evidence="1">
    <location>
        <begin position="202"/>
        <end position="219"/>
    </location>
</feature>
<name>A0A563U2H4_9SPHI</name>
<dbReference type="RefSeq" id="WP_146271924.1">
    <property type="nucleotide sequence ID" value="NZ_VOEI01000004.1"/>
</dbReference>
<reference evidence="2 3" key="1">
    <citation type="submission" date="2019-07" db="EMBL/GenBank/DDBJ databases">
        <authorList>
            <person name="Kim J."/>
        </authorList>
    </citation>
    <scope>NUCLEOTIDE SEQUENCE [LARGE SCALE GENOMIC DNA]</scope>
    <source>
        <strain evidence="2 3">MJ1a</strain>
    </source>
</reference>
<evidence type="ECO:0008006" key="4">
    <source>
        <dbReference type="Google" id="ProtNLM"/>
    </source>
</evidence>
<organism evidence="2 3">
    <name type="scientific">Mucilaginibacter achroorhodeus</name>
    <dbReference type="NCBI Taxonomy" id="2599294"/>
    <lineage>
        <taxon>Bacteria</taxon>
        <taxon>Pseudomonadati</taxon>
        <taxon>Bacteroidota</taxon>
        <taxon>Sphingobacteriia</taxon>
        <taxon>Sphingobacteriales</taxon>
        <taxon>Sphingobacteriaceae</taxon>
        <taxon>Mucilaginibacter</taxon>
    </lineage>
</organism>
<feature type="transmembrane region" description="Helical" evidence="1">
    <location>
        <begin position="248"/>
        <end position="267"/>
    </location>
</feature>
<feature type="transmembrane region" description="Helical" evidence="1">
    <location>
        <begin position="7"/>
        <end position="22"/>
    </location>
</feature>
<proteinExistence type="predicted"/>
<dbReference type="NCBIfam" id="NF046084">
    <property type="entry name" value="XrtY_assoc_Wzy"/>
    <property type="match status" value="1"/>
</dbReference>
<feature type="transmembrane region" description="Helical" evidence="1">
    <location>
        <begin position="66"/>
        <end position="86"/>
    </location>
</feature>
<feature type="transmembrane region" description="Helical" evidence="1">
    <location>
        <begin position="225"/>
        <end position="241"/>
    </location>
</feature>
<feature type="transmembrane region" description="Helical" evidence="1">
    <location>
        <begin position="383"/>
        <end position="401"/>
    </location>
</feature>
<protein>
    <recommendedName>
        <fullName evidence="4">Oligosaccharide repeat unit polymerase</fullName>
    </recommendedName>
</protein>
<dbReference type="AlphaFoldDB" id="A0A563U2H4"/>
<dbReference type="Proteomes" id="UP000318010">
    <property type="component" value="Unassembled WGS sequence"/>
</dbReference>
<evidence type="ECO:0000313" key="3">
    <source>
        <dbReference type="Proteomes" id="UP000318010"/>
    </source>
</evidence>
<feature type="transmembrane region" description="Helical" evidence="1">
    <location>
        <begin position="439"/>
        <end position="458"/>
    </location>
</feature>
<keyword evidence="1" id="KW-0812">Transmembrane</keyword>
<dbReference type="OrthoDB" id="735382at2"/>
<feature type="transmembrane region" description="Helical" evidence="1">
    <location>
        <begin position="28"/>
        <end position="45"/>
    </location>
</feature>
<feature type="transmembrane region" description="Helical" evidence="1">
    <location>
        <begin position="413"/>
        <end position="433"/>
    </location>
</feature>
<feature type="transmembrane region" description="Helical" evidence="1">
    <location>
        <begin position="149"/>
        <end position="169"/>
    </location>
</feature>
<keyword evidence="3" id="KW-1185">Reference proteome</keyword>
<comment type="caution">
    <text evidence="2">The sequence shown here is derived from an EMBL/GenBank/DDBJ whole genome shotgun (WGS) entry which is preliminary data.</text>
</comment>
<gene>
    <name evidence="2" type="ORF">FPZ42_12625</name>
</gene>
<keyword evidence="1" id="KW-0472">Membrane</keyword>
<dbReference type="EMBL" id="VOEI01000004">
    <property type="protein sequence ID" value="TWR25439.1"/>
    <property type="molecule type" value="Genomic_DNA"/>
</dbReference>
<keyword evidence="1" id="KW-1133">Transmembrane helix</keyword>
<sequence length="469" mass="53284">MIKNSPFRYLVLYIPYIISLLFRSDAHVSYLIAWLGSFLIFFISYNGFLKPLPTDMPPLQQLMRPIFLMQIIFAGYMSCTSIFYYVSLLGYKYFDYIGKDFGIDGSVYDTIAQCQRYYVLGHAALVHGIFMAVKYPVEKRYTAYAPSISNLLLGMAVISLPLGLFFAKVNFLSQFSVQFTGLSFVAGTVGLAFSIREKKKGNYYFALALFIINLISTLSSGFKEPVIISVLLLGIYLLPIFGKKIIPIFTVLLLALFFILPTFIGNFRKMAGSGVDLVTARDESINAVLQSGREGLLEDNWAFLTDRISEIKMFTQYVSNTPYFTPFYGFKITTDAAKMVIPRFLWPNKPNVETLVMDRVYRAQVTSVNSAVSAKPAYIVDCYLSYGAIGVWIGLFLYGFTAQKISQKAEQLFGGYFLGSAVIFAGLFQIFWRGNCLEFMFNSVFWSYVTMLIIFRFFRARNILEIDTH</sequence>
<evidence type="ECO:0000313" key="2">
    <source>
        <dbReference type="EMBL" id="TWR25439.1"/>
    </source>
</evidence>